<dbReference type="EMBL" id="JQJD01000005">
    <property type="protein sequence ID" value="KGN82927.1"/>
    <property type="molecule type" value="Genomic_DNA"/>
</dbReference>
<dbReference type="RefSeq" id="WP_036847420.1">
    <property type="nucleotide sequence ID" value="NZ_JQJD01000005.1"/>
</dbReference>
<dbReference type="Proteomes" id="UP000030125">
    <property type="component" value="Unassembled WGS sequence"/>
</dbReference>
<comment type="caution">
    <text evidence="1">The sequence shown here is derived from an EMBL/GenBank/DDBJ whole genome shotgun (WGS) entry which is preliminary data.</text>
</comment>
<evidence type="ECO:0000313" key="2">
    <source>
        <dbReference type="Proteomes" id="UP000030125"/>
    </source>
</evidence>
<dbReference type="PROSITE" id="PS51257">
    <property type="entry name" value="PROKAR_LIPOPROTEIN"/>
    <property type="match status" value="1"/>
</dbReference>
<dbReference type="AlphaFoldDB" id="A0A099WUP4"/>
<protein>
    <recommendedName>
        <fullName evidence="3">DUF4302 domain-containing protein</fullName>
    </recommendedName>
</protein>
<evidence type="ECO:0000313" key="1">
    <source>
        <dbReference type="EMBL" id="KGN82927.1"/>
    </source>
</evidence>
<organism evidence="1 2">
    <name type="scientific">Porphyromonas cangingivalis</name>
    <dbReference type="NCBI Taxonomy" id="36874"/>
    <lineage>
        <taxon>Bacteria</taxon>
        <taxon>Pseudomonadati</taxon>
        <taxon>Bacteroidota</taxon>
        <taxon>Bacteroidia</taxon>
        <taxon>Bacteroidales</taxon>
        <taxon>Porphyromonadaceae</taxon>
        <taxon>Porphyromonas</taxon>
    </lineage>
</organism>
<dbReference type="InterPro" id="IPR025396">
    <property type="entry name" value="DUF4302"/>
</dbReference>
<dbReference type="STRING" id="36874.HQ34_07140"/>
<gene>
    <name evidence="1" type="ORF">HQ35_01595</name>
</gene>
<reference evidence="1 2" key="1">
    <citation type="submission" date="2014-08" db="EMBL/GenBank/DDBJ databases">
        <title>Porphyromonas cangingivalis strain:COT-109_OH1386 Genome sequencing.</title>
        <authorList>
            <person name="Wallis C."/>
            <person name="Deusch O."/>
            <person name="O'Flynn C."/>
            <person name="Davis I."/>
            <person name="Jospin G."/>
            <person name="Darling A.E."/>
            <person name="Coil D.A."/>
            <person name="Alexiev A."/>
            <person name="Horsfall A."/>
            <person name="Kirkwood N."/>
            <person name="Harris S."/>
            <person name="Eisen J.A."/>
        </authorList>
    </citation>
    <scope>NUCLEOTIDE SEQUENCE [LARGE SCALE GENOMIC DNA]</scope>
    <source>
        <strain evidence="2">COT-109 OH1386</strain>
    </source>
</reference>
<sequence>MKQYGIYLLALFIVAFSSCKEDGVFSLSPSERSALSISDLRKELTDATHGWKVVYFSKTDSTIFSDVTAKIGRGYEYDYGVGGHYFHMKFDPKGTVRMRADYDEASAAEFKESEFEIKQNTYTQLSFTTYNYLHNLVNDVFSGAPDFLYVGKDLDGNLIFKTPSYAEPAREYIRFEKVTSPEDEQAVVTKAVENRAFFEQMRYPQMKIQKGDRIYFSTNVVISQDNLFEEWVQKSIKRRYRVFLYDKTLLSLKENLIGLGSGYTGTDKGLSFHTGLRYSKDAIFYDFERVGDTFVCELVRVYDPKTRIWRYKSKHLAPNGEPTGMVAKIWNEK</sequence>
<keyword evidence="2" id="KW-1185">Reference proteome</keyword>
<accession>A0A099WUP4</accession>
<dbReference type="Pfam" id="PF14135">
    <property type="entry name" value="DUF4302"/>
    <property type="match status" value="1"/>
</dbReference>
<dbReference type="eggNOG" id="ENOG502Z8QJ">
    <property type="taxonomic scope" value="Bacteria"/>
</dbReference>
<proteinExistence type="predicted"/>
<evidence type="ECO:0008006" key="3">
    <source>
        <dbReference type="Google" id="ProtNLM"/>
    </source>
</evidence>
<name>A0A099WUP4_PORCN</name>
<dbReference type="OrthoDB" id="1150854at2"/>